<keyword evidence="1" id="KW-0472">Membrane</keyword>
<keyword evidence="1" id="KW-1133">Transmembrane helix</keyword>
<dbReference type="AlphaFoldDB" id="A0A8D8RJY9"/>
<proteinExistence type="predicted"/>
<evidence type="ECO:0000256" key="1">
    <source>
        <dbReference type="SAM" id="Phobius"/>
    </source>
</evidence>
<protein>
    <submittedName>
        <fullName evidence="2">Uncharacterized protein</fullName>
    </submittedName>
</protein>
<reference evidence="2" key="1">
    <citation type="submission" date="2021-05" db="EMBL/GenBank/DDBJ databases">
        <authorList>
            <person name="Alioto T."/>
            <person name="Alioto T."/>
            <person name="Gomez Garrido J."/>
        </authorList>
    </citation>
    <scope>NUCLEOTIDE SEQUENCE</scope>
</reference>
<organism evidence="2">
    <name type="scientific">Cacopsylla melanoneura</name>
    <dbReference type="NCBI Taxonomy" id="428564"/>
    <lineage>
        <taxon>Eukaryota</taxon>
        <taxon>Metazoa</taxon>
        <taxon>Ecdysozoa</taxon>
        <taxon>Arthropoda</taxon>
        <taxon>Hexapoda</taxon>
        <taxon>Insecta</taxon>
        <taxon>Pterygota</taxon>
        <taxon>Neoptera</taxon>
        <taxon>Paraneoptera</taxon>
        <taxon>Hemiptera</taxon>
        <taxon>Sternorrhyncha</taxon>
        <taxon>Psylloidea</taxon>
        <taxon>Psyllidae</taxon>
        <taxon>Psyllinae</taxon>
        <taxon>Cacopsylla</taxon>
    </lineage>
</organism>
<evidence type="ECO:0000313" key="2">
    <source>
        <dbReference type="EMBL" id="CAG6651105.1"/>
    </source>
</evidence>
<feature type="transmembrane region" description="Helical" evidence="1">
    <location>
        <begin position="71"/>
        <end position="93"/>
    </location>
</feature>
<name>A0A8D8RJY9_9HEMI</name>
<keyword evidence="1" id="KW-0812">Transmembrane</keyword>
<dbReference type="EMBL" id="HBUF01165626">
    <property type="protein sequence ID" value="CAG6651105.1"/>
    <property type="molecule type" value="Transcribed_RNA"/>
</dbReference>
<accession>A0A8D8RJY9</accession>
<sequence>MKTISLINLRDHFTVMTIFSSLTNCPILLEQLKLFICCCWKIYKLHRSIFCIVSCEAITGKKLFPGDLRKYYFNGKMILFENLVILLLVVGPFKSKFYYADAYPLEPKQAAPDEPQKYPLVRRQQAFGAALGGMAAGAQFAGQNAWNGMQNIGNNLYNNLAALGYGAYNSLQNFGDSFQNGYYSTRNSLWNSAYAMPYRTQFDNPYSSIYQNPYLQMMPMAYPQYPQFPMG</sequence>